<accession>B9RSH1</accession>
<evidence type="ECO:0000313" key="1">
    <source>
        <dbReference type="EMBL" id="EEF45709.1"/>
    </source>
</evidence>
<proteinExistence type="predicted"/>
<name>B9RSH1_RICCO</name>
<organism evidence="1 2">
    <name type="scientific">Ricinus communis</name>
    <name type="common">Castor bean</name>
    <dbReference type="NCBI Taxonomy" id="3988"/>
    <lineage>
        <taxon>Eukaryota</taxon>
        <taxon>Viridiplantae</taxon>
        <taxon>Streptophyta</taxon>
        <taxon>Embryophyta</taxon>
        <taxon>Tracheophyta</taxon>
        <taxon>Spermatophyta</taxon>
        <taxon>Magnoliopsida</taxon>
        <taxon>eudicotyledons</taxon>
        <taxon>Gunneridae</taxon>
        <taxon>Pentapetalae</taxon>
        <taxon>rosids</taxon>
        <taxon>fabids</taxon>
        <taxon>Malpighiales</taxon>
        <taxon>Euphorbiaceae</taxon>
        <taxon>Acalyphoideae</taxon>
        <taxon>Acalypheae</taxon>
        <taxon>Ricinus</taxon>
    </lineage>
</organism>
<dbReference type="AlphaFoldDB" id="B9RSH1"/>
<protein>
    <submittedName>
        <fullName evidence="1">Uncharacterized protein</fullName>
    </submittedName>
</protein>
<dbReference type="EMBL" id="EQ973810">
    <property type="protein sequence ID" value="EEF45709.1"/>
    <property type="molecule type" value="Genomic_DNA"/>
</dbReference>
<reference evidence="2" key="1">
    <citation type="journal article" date="2010" name="Nat. Biotechnol.">
        <title>Draft genome sequence of the oilseed species Ricinus communis.</title>
        <authorList>
            <person name="Chan A.P."/>
            <person name="Crabtree J."/>
            <person name="Zhao Q."/>
            <person name="Lorenzi H."/>
            <person name="Orvis J."/>
            <person name="Puiu D."/>
            <person name="Melake-Berhan A."/>
            <person name="Jones K.M."/>
            <person name="Redman J."/>
            <person name="Chen G."/>
            <person name="Cahoon E.B."/>
            <person name="Gedil M."/>
            <person name="Stanke M."/>
            <person name="Haas B.J."/>
            <person name="Wortman J.R."/>
            <person name="Fraser-Liggett C.M."/>
            <person name="Ravel J."/>
            <person name="Rabinowicz P.D."/>
        </authorList>
    </citation>
    <scope>NUCLEOTIDE SEQUENCE [LARGE SCALE GENOMIC DNA]</scope>
    <source>
        <strain evidence="2">cv. Hale</strain>
    </source>
</reference>
<gene>
    <name evidence="1" type="ORF">RCOM_1243380</name>
</gene>
<dbReference type="Proteomes" id="UP000008311">
    <property type="component" value="Unassembled WGS sequence"/>
</dbReference>
<keyword evidence="2" id="KW-1185">Reference proteome</keyword>
<sequence>MSMGNDQVVWNHFASGIHSSKSAYERVRSTLWLTTHERLATASLCARKSILPSSLVVMSMRKILYMP</sequence>
<dbReference type="InParanoid" id="B9RSH1"/>
<evidence type="ECO:0000313" key="2">
    <source>
        <dbReference type="Proteomes" id="UP000008311"/>
    </source>
</evidence>